<keyword evidence="2" id="KW-0472">Membrane</keyword>
<dbReference type="SUPFAM" id="SSF117892">
    <property type="entry name" value="Band 7/SPFH domain"/>
    <property type="match status" value="1"/>
</dbReference>
<dbReference type="GO" id="GO:0016020">
    <property type="term" value="C:membrane"/>
    <property type="evidence" value="ECO:0007669"/>
    <property type="project" value="InterPro"/>
</dbReference>
<dbReference type="InterPro" id="IPR000163">
    <property type="entry name" value="Prohibitin"/>
</dbReference>
<keyword evidence="2" id="KW-0812">Transmembrane</keyword>
<dbReference type="Pfam" id="PF01145">
    <property type="entry name" value="Band_7"/>
    <property type="match status" value="1"/>
</dbReference>
<dbReference type="InterPro" id="IPR001107">
    <property type="entry name" value="Band_7"/>
</dbReference>
<organism evidence="4">
    <name type="scientific">hydrocarbon metagenome</name>
    <dbReference type="NCBI Taxonomy" id="938273"/>
    <lineage>
        <taxon>unclassified sequences</taxon>
        <taxon>metagenomes</taxon>
        <taxon>ecological metagenomes</taxon>
    </lineage>
</organism>
<name>A0A0W8F775_9ZZZZ</name>
<keyword evidence="1" id="KW-0175">Coiled coil</keyword>
<keyword evidence="2" id="KW-1133">Transmembrane helix</keyword>
<evidence type="ECO:0000256" key="2">
    <source>
        <dbReference type="SAM" id="Phobius"/>
    </source>
</evidence>
<evidence type="ECO:0000259" key="3">
    <source>
        <dbReference type="SMART" id="SM00244"/>
    </source>
</evidence>
<sequence length="293" mass="32451">MSGIDSDILREKIKERMPKPPHFSLGATAFIATAIILLLLLVLVGGSFIAIIPAGHVGVQDRFGVVSDTVLSPGFNLKDPLTSVHQMNTQTQQIEYKQVTGTLTREGLEINLDSSVLWHLDPAKAPDIFRSVRGDYVDTKLTPSFMGLLRAEIKKYTAEDIYTNKSTEIQADVEKQLKMELDRTGIIIERVWLRGIFLPTELQVAITTKQQKQQQAQQMQFTIQQSEKEAERLVIEAKGIAEANRIKGESVTPTLVSWEFVQAIKNNPNVLYVPIGSGGGEVLFNLPAPGLKS</sequence>
<dbReference type="InterPro" id="IPR036013">
    <property type="entry name" value="Band_7/SPFH_dom_sf"/>
</dbReference>
<gene>
    <name evidence="4" type="ORF">ASZ90_013589</name>
</gene>
<dbReference type="PRINTS" id="PR00679">
    <property type="entry name" value="PROHIBITIN"/>
</dbReference>
<feature type="transmembrane region" description="Helical" evidence="2">
    <location>
        <begin position="21"/>
        <end position="52"/>
    </location>
</feature>
<protein>
    <recommendedName>
        <fullName evidence="3">Band 7 domain-containing protein</fullName>
    </recommendedName>
</protein>
<dbReference type="PANTHER" id="PTHR23222:SF0">
    <property type="entry name" value="PROHIBITIN 1"/>
    <property type="match status" value="1"/>
</dbReference>
<proteinExistence type="predicted"/>
<dbReference type="SMART" id="SM00244">
    <property type="entry name" value="PHB"/>
    <property type="match status" value="1"/>
</dbReference>
<feature type="coiled-coil region" evidence="1">
    <location>
        <begin position="209"/>
        <end position="243"/>
    </location>
</feature>
<dbReference type="Gene3D" id="3.30.479.30">
    <property type="entry name" value="Band 7 domain"/>
    <property type="match status" value="1"/>
</dbReference>
<comment type="caution">
    <text evidence="4">The sequence shown here is derived from an EMBL/GenBank/DDBJ whole genome shotgun (WGS) entry which is preliminary data.</text>
</comment>
<reference evidence="4" key="1">
    <citation type="journal article" date="2015" name="Proc. Natl. Acad. Sci. U.S.A.">
        <title>Networks of energetic and metabolic interactions define dynamics in microbial communities.</title>
        <authorList>
            <person name="Embree M."/>
            <person name="Liu J.K."/>
            <person name="Al-Bassam M.M."/>
            <person name="Zengler K."/>
        </authorList>
    </citation>
    <scope>NUCLEOTIDE SEQUENCE</scope>
</reference>
<dbReference type="CDD" id="cd03401">
    <property type="entry name" value="SPFH_prohibitin"/>
    <property type="match status" value="1"/>
</dbReference>
<evidence type="ECO:0000313" key="4">
    <source>
        <dbReference type="EMBL" id="KUG16731.1"/>
    </source>
</evidence>
<accession>A0A0W8F775</accession>
<evidence type="ECO:0000256" key="1">
    <source>
        <dbReference type="SAM" id="Coils"/>
    </source>
</evidence>
<dbReference type="EMBL" id="LNQE01001482">
    <property type="protein sequence ID" value="KUG16731.1"/>
    <property type="molecule type" value="Genomic_DNA"/>
</dbReference>
<dbReference type="AlphaFoldDB" id="A0A0W8F775"/>
<feature type="domain" description="Band 7" evidence="3">
    <location>
        <begin position="47"/>
        <end position="210"/>
    </location>
</feature>
<dbReference type="PANTHER" id="PTHR23222">
    <property type="entry name" value="PROHIBITIN"/>
    <property type="match status" value="1"/>
</dbReference>